<dbReference type="SUPFAM" id="SSF103473">
    <property type="entry name" value="MFS general substrate transporter"/>
    <property type="match status" value="1"/>
</dbReference>
<gene>
    <name evidence="4" type="ORF">BCR35DRAFT_298344</name>
</gene>
<keyword evidence="5" id="KW-1185">Reference proteome</keyword>
<dbReference type="InParanoid" id="A0A1Y2G5M5"/>
<dbReference type="PANTHER" id="PTHR11360:SF234">
    <property type="entry name" value="MFS-TYPE TRANSPORTER DBAD-RELATED"/>
    <property type="match status" value="1"/>
</dbReference>
<dbReference type="EMBL" id="MCGR01000001">
    <property type="protein sequence ID" value="ORY92800.1"/>
    <property type="molecule type" value="Genomic_DNA"/>
</dbReference>
<dbReference type="GO" id="GO:0022857">
    <property type="term" value="F:transmembrane transporter activity"/>
    <property type="evidence" value="ECO:0007669"/>
    <property type="project" value="InterPro"/>
</dbReference>
<comment type="caution">
    <text evidence="4">The sequence shown here is derived from an EMBL/GenBank/DDBJ whole genome shotgun (WGS) entry which is preliminary data.</text>
</comment>
<protein>
    <submittedName>
        <fullName evidence="4">Major facilitator superfamily domain-containing protein</fullName>
    </submittedName>
</protein>
<proteinExistence type="inferred from homology"/>
<sequence>MSIEPIPLETATSRLQEDHAILHAADLESRTKEREPSVVEEQQQQQDAGFVEGSVRGWCAVAGAFLILLCTFGYANSFGVYQSYYQLNQYRHLSASTISWIGSTSLGIEFCFAFVSGPLFDRGYFRPLLITGSVGFVVCLFMTSLCTQYWQTFLAQAVGMGASMGLMFMPAISVLNHYFLARRSFVMGVAMSGASIGGIIFPIMLNHLFASIGFAAGVRASGYVVIAGFVAANILTTARYPPVKRDEQGMKRRRPSPVKLLKEPRYALSVIGTTAVVLGAFFPISYIQVFAEAAQLPRNVSDNVLSILNASSFFGRLGLTYAADSLGTFTVLATCTGGISVLIFALYGATSPAGVIIFAILFGFFTGSFFALLSPLLISTADDISEIGMRQGLALLLNGLAALVCSPIAGALLAAGHDDFKYAIAFAGAVTAFGAVTMLGARHFQARQLGTWRV</sequence>
<dbReference type="Gene3D" id="1.20.1250.20">
    <property type="entry name" value="MFS general substrate transporter like domains"/>
    <property type="match status" value="2"/>
</dbReference>
<feature type="transmembrane region" description="Helical" evidence="3">
    <location>
        <begin position="355"/>
        <end position="381"/>
    </location>
</feature>
<reference evidence="4 5" key="1">
    <citation type="submission" date="2016-07" db="EMBL/GenBank/DDBJ databases">
        <title>Pervasive Adenine N6-methylation of Active Genes in Fungi.</title>
        <authorList>
            <consortium name="DOE Joint Genome Institute"/>
            <person name="Mondo S.J."/>
            <person name="Dannebaum R.O."/>
            <person name="Kuo R.C."/>
            <person name="Labutti K."/>
            <person name="Haridas S."/>
            <person name="Kuo A."/>
            <person name="Salamov A."/>
            <person name="Ahrendt S.R."/>
            <person name="Lipzen A."/>
            <person name="Sullivan W."/>
            <person name="Andreopoulos W.B."/>
            <person name="Clum A."/>
            <person name="Lindquist E."/>
            <person name="Daum C."/>
            <person name="Ramamoorthy G.K."/>
            <person name="Gryganskyi A."/>
            <person name="Culley D."/>
            <person name="Magnuson J.K."/>
            <person name="James T.Y."/>
            <person name="O'Malley M.A."/>
            <person name="Stajich J.E."/>
            <person name="Spatafora J.W."/>
            <person name="Visel A."/>
            <person name="Grigoriev I.V."/>
        </authorList>
    </citation>
    <scope>NUCLEOTIDE SEQUENCE [LARGE SCALE GENOMIC DNA]</scope>
    <source>
        <strain evidence="4 5">62-1032</strain>
    </source>
</reference>
<name>A0A1Y2G5M5_9BASI</name>
<comment type="similarity">
    <text evidence="2">Belongs to the major facilitator superfamily. Monocarboxylate porter (TC 2.A.1.13) family.</text>
</comment>
<dbReference type="InterPro" id="IPR036259">
    <property type="entry name" value="MFS_trans_sf"/>
</dbReference>
<feature type="transmembrane region" description="Helical" evidence="3">
    <location>
        <begin position="95"/>
        <end position="116"/>
    </location>
</feature>
<accession>A0A1Y2G5M5</accession>
<dbReference type="InterPro" id="IPR050327">
    <property type="entry name" value="Proton-linked_MCT"/>
</dbReference>
<dbReference type="Proteomes" id="UP000193467">
    <property type="component" value="Unassembled WGS sequence"/>
</dbReference>
<feature type="transmembrane region" description="Helical" evidence="3">
    <location>
        <begin position="55"/>
        <end position="75"/>
    </location>
</feature>
<dbReference type="AlphaFoldDB" id="A0A1Y2G5M5"/>
<evidence type="ECO:0000256" key="3">
    <source>
        <dbReference type="SAM" id="Phobius"/>
    </source>
</evidence>
<feature type="transmembrane region" description="Helical" evidence="3">
    <location>
        <begin position="393"/>
        <end position="416"/>
    </location>
</feature>
<feature type="transmembrane region" description="Helical" evidence="3">
    <location>
        <begin position="193"/>
        <end position="216"/>
    </location>
</feature>
<dbReference type="OrthoDB" id="6499973at2759"/>
<evidence type="ECO:0000256" key="2">
    <source>
        <dbReference type="ARBA" id="ARBA00006727"/>
    </source>
</evidence>
<organism evidence="4 5">
    <name type="scientific">Leucosporidium creatinivorum</name>
    <dbReference type="NCBI Taxonomy" id="106004"/>
    <lineage>
        <taxon>Eukaryota</taxon>
        <taxon>Fungi</taxon>
        <taxon>Dikarya</taxon>
        <taxon>Basidiomycota</taxon>
        <taxon>Pucciniomycotina</taxon>
        <taxon>Microbotryomycetes</taxon>
        <taxon>Leucosporidiales</taxon>
        <taxon>Leucosporidium</taxon>
    </lineage>
</organism>
<feature type="transmembrane region" description="Helical" evidence="3">
    <location>
        <begin position="162"/>
        <end position="181"/>
    </location>
</feature>
<keyword evidence="3" id="KW-0812">Transmembrane</keyword>
<evidence type="ECO:0000313" key="4">
    <source>
        <dbReference type="EMBL" id="ORY92800.1"/>
    </source>
</evidence>
<comment type="subcellular location">
    <subcellularLocation>
        <location evidence="1">Membrane</location>
        <topology evidence="1">Multi-pass membrane protein</topology>
    </subcellularLocation>
</comment>
<dbReference type="InterPro" id="IPR011701">
    <property type="entry name" value="MFS"/>
</dbReference>
<keyword evidence="3" id="KW-1133">Transmembrane helix</keyword>
<feature type="transmembrane region" description="Helical" evidence="3">
    <location>
        <begin position="329"/>
        <end position="349"/>
    </location>
</feature>
<feature type="transmembrane region" description="Helical" evidence="3">
    <location>
        <begin position="128"/>
        <end position="150"/>
    </location>
</feature>
<dbReference type="GO" id="GO:0016020">
    <property type="term" value="C:membrane"/>
    <property type="evidence" value="ECO:0007669"/>
    <property type="project" value="UniProtKB-SubCell"/>
</dbReference>
<feature type="transmembrane region" description="Helical" evidence="3">
    <location>
        <begin position="264"/>
        <end position="284"/>
    </location>
</feature>
<evidence type="ECO:0000256" key="1">
    <source>
        <dbReference type="ARBA" id="ARBA00004141"/>
    </source>
</evidence>
<dbReference type="Pfam" id="PF07690">
    <property type="entry name" value="MFS_1"/>
    <property type="match status" value="1"/>
</dbReference>
<keyword evidence="3" id="KW-0472">Membrane</keyword>
<evidence type="ECO:0000313" key="5">
    <source>
        <dbReference type="Proteomes" id="UP000193467"/>
    </source>
</evidence>
<dbReference type="PANTHER" id="PTHR11360">
    <property type="entry name" value="MONOCARBOXYLATE TRANSPORTER"/>
    <property type="match status" value="1"/>
</dbReference>
<feature type="transmembrane region" description="Helical" evidence="3">
    <location>
        <begin position="222"/>
        <end position="243"/>
    </location>
</feature>
<feature type="transmembrane region" description="Helical" evidence="3">
    <location>
        <begin position="422"/>
        <end position="441"/>
    </location>
</feature>